<evidence type="ECO:0000256" key="1">
    <source>
        <dbReference type="ARBA" id="ARBA00004141"/>
    </source>
</evidence>
<keyword evidence="6 8" id="KW-0472">Membrane</keyword>
<feature type="transmembrane region" description="Helical" evidence="8">
    <location>
        <begin position="113"/>
        <end position="131"/>
    </location>
</feature>
<dbReference type="PROSITE" id="PS00217">
    <property type="entry name" value="SUGAR_TRANSPORT_2"/>
    <property type="match status" value="1"/>
</dbReference>
<evidence type="ECO:0000256" key="7">
    <source>
        <dbReference type="RuleBase" id="RU003346"/>
    </source>
</evidence>
<dbReference type="PANTHER" id="PTHR48020:SF12">
    <property type="entry name" value="PROTON MYO-INOSITOL COTRANSPORTER"/>
    <property type="match status" value="1"/>
</dbReference>
<dbReference type="SUPFAM" id="SSF103473">
    <property type="entry name" value="MFS general substrate transporter"/>
    <property type="match status" value="1"/>
</dbReference>
<feature type="transmembrane region" description="Helical" evidence="8">
    <location>
        <begin position="415"/>
        <end position="431"/>
    </location>
</feature>
<evidence type="ECO:0000256" key="8">
    <source>
        <dbReference type="SAM" id="Phobius"/>
    </source>
</evidence>
<dbReference type="EMBL" id="JAFITR010000082">
    <property type="protein sequence ID" value="MBN4067197.1"/>
    <property type="molecule type" value="Genomic_DNA"/>
</dbReference>
<evidence type="ECO:0000259" key="9">
    <source>
        <dbReference type="PROSITE" id="PS50850"/>
    </source>
</evidence>
<keyword evidence="4 8" id="KW-0812">Transmembrane</keyword>
<dbReference type="InterPro" id="IPR003663">
    <property type="entry name" value="Sugar/inositol_transpt"/>
</dbReference>
<evidence type="ECO:0000256" key="2">
    <source>
        <dbReference type="ARBA" id="ARBA00010992"/>
    </source>
</evidence>
<dbReference type="InterPro" id="IPR005828">
    <property type="entry name" value="MFS_sugar_transport-like"/>
</dbReference>
<feature type="transmembrane region" description="Helical" evidence="8">
    <location>
        <begin position="170"/>
        <end position="191"/>
    </location>
</feature>
<reference evidence="10 11" key="1">
    <citation type="submission" date="2021-02" db="EMBL/GenBank/DDBJ databases">
        <title>Activity-based single-cell genomes from oceanic crustal fluid captures similar information to metagenomic and metatranscriptomic surveys with orders of magnitude less sampling.</title>
        <authorList>
            <person name="D'Angelo T.S."/>
            <person name="Orcutt B.N."/>
        </authorList>
    </citation>
    <scope>NUCLEOTIDE SEQUENCE [LARGE SCALE GENOMIC DNA]</scope>
    <source>
        <strain evidence="10">AH-315-G07</strain>
    </source>
</reference>
<proteinExistence type="inferred from homology"/>
<keyword evidence="3 7" id="KW-0813">Transport</keyword>
<keyword evidence="11" id="KW-1185">Reference proteome</keyword>
<name>A0ABS3AST0_9BACT</name>
<dbReference type="PANTHER" id="PTHR48020">
    <property type="entry name" value="PROTON MYO-INOSITOL COTRANSPORTER"/>
    <property type="match status" value="1"/>
</dbReference>
<dbReference type="PRINTS" id="PR00171">
    <property type="entry name" value="SUGRTRNSPORT"/>
</dbReference>
<protein>
    <submittedName>
        <fullName evidence="10">Sugar porter family MFS transporter</fullName>
    </submittedName>
</protein>
<feature type="transmembrane region" description="Helical" evidence="8">
    <location>
        <begin position="392"/>
        <end position="409"/>
    </location>
</feature>
<evidence type="ECO:0000256" key="5">
    <source>
        <dbReference type="ARBA" id="ARBA00022989"/>
    </source>
</evidence>
<comment type="similarity">
    <text evidence="2 7">Belongs to the major facilitator superfamily. Sugar transporter (TC 2.A.1.1) family.</text>
</comment>
<evidence type="ECO:0000313" key="10">
    <source>
        <dbReference type="EMBL" id="MBN4067197.1"/>
    </source>
</evidence>
<dbReference type="Pfam" id="PF00083">
    <property type="entry name" value="Sugar_tr"/>
    <property type="match status" value="1"/>
</dbReference>
<dbReference type="Proteomes" id="UP000722121">
    <property type="component" value="Unassembled WGS sequence"/>
</dbReference>
<feature type="transmembrane region" description="Helical" evidence="8">
    <location>
        <begin position="248"/>
        <end position="272"/>
    </location>
</feature>
<feature type="transmembrane region" description="Helical" evidence="8">
    <location>
        <begin position="315"/>
        <end position="334"/>
    </location>
</feature>
<feature type="transmembrane region" description="Helical" evidence="8">
    <location>
        <begin position="85"/>
        <end position="107"/>
    </location>
</feature>
<dbReference type="PROSITE" id="PS50850">
    <property type="entry name" value="MFS"/>
    <property type="match status" value="1"/>
</dbReference>
<dbReference type="InterPro" id="IPR020846">
    <property type="entry name" value="MFS_dom"/>
</dbReference>
<evidence type="ECO:0000313" key="11">
    <source>
        <dbReference type="Proteomes" id="UP000722121"/>
    </source>
</evidence>
<feature type="transmembrane region" description="Helical" evidence="8">
    <location>
        <begin position="14"/>
        <end position="44"/>
    </location>
</feature>
<keyword evidence="5 8" id="KW-1133">Transmembrane helix</keyword>
<accession>A0ABS3AST0</accession>
<dbReference type="InterPro" id="IPR036259">
    <property type="entry name" value="MFS_trans_sf"/>
</dbReference>
<feature type="domain" description="Major facilitator superfamily (MFS) profile" evidence="9">
    <location>
        <begin position="18"/>
        <end position="437"/>
    </location>
</feature>
<sequence length="451" mass="49172">MVEQRLSRFPQSPFVLLIAIVAAIGGLLFGYDTGAISGALLYISRDFALTPFEEEIVVSVLLLCAAISAIFAGRLTDRFGRKKMVIVAAALFFVGASAMAVAPHLYWLIFGRAFAGFAIGVASMTVPLYVSELSPPSVRGFCVTLNQLLVTVGILIAYGVDYGFSHTGNWHAMLGISAIPSAILFVLMFFLPETPRWLVMKGKVSLAKKVLSKISDSDVEGTVEKIHRQSEVQSVHFKELFSPRYKSALFAGVLLAIFQQVTGVNTVIYYAPTIFSLGGASSDTAAIVSTVGVGVVNVVFTVISLFLIDRVGRRPLLLIGTFLMALGLGSLGYGTQFVGHEEWVSWLVHISLFVYIAGFAIGLGPIAWLFIAEIYPLQARGKAMSCATTANWGINFLVAFTFLTLLQRIGASATFYLYAGICMVAWFYILAKIPETKDKTLEEIEFLFRRR</sequence>
<feature type="transmembrane region" description="Helical" evidence="8">
    <location>
        <begin position="284"/>
        <end position="308"/>
    </location>
</feature>
<evidence type="ECO:0000256" key="3">
    <source>
        <dbReference type="ARBA" id="ARBA00022448"/>
    </source>
</evidence>
<feature type="transmembrane region" description="Helical" evidence="8">
    <location>
        <begin position="56"/>
        <end position="73"/>
    </location>
</feature>
<comment type="subcellular location">
    <subcellularLocation>
        <location evidence="1">Membrane</location>
        <topology evidence="1">Multi-pass membrane protein</topology>
    </subcellularLocation>
</comment>
<feature type="transmembrane region" description="Helical" evidence="8">
    <location>
        <begin position="346"/>
        <end position="371"/>
    </location>
</feature>
<feature type="transmembrane region" description="Helical" evidence="8">
    <location>
        <begin position="138"/>
        <end position="158"/>
    </location>
</feature>
<gene>
    <name evidence="10" type="ORF">JYU14_03840</name>
</gene>
<evidence type="ECO:0000256" key="6">
    <source>
        <dbReference type="ARBA" id="ARBA00023136"/>
    </source>
</evidence>
<dbReference type="NCBIfam" id="TIGR00879">
    <property type="entry name" value="SP"/>
    <property type="match status" value="1"/>
</dbReference>
<dbReference type="Gene3D" id="1.20.1250.20">
    <property type="entry name" value="MFS general substrate transporter like domains"/>
    <property type="match status" value="1"/>
</dbReference>
<organism evidence="10 11">
    <name type="scientific">Simkania negevensis</name>
    <dbReference type="NCBI Taxonomy" id="83561"/>
    <lineage>
        <taxon>Bacteria</taxon>
        <taxon>Pseudomonadati</taxon>
        <taxon>Chlamydiota</taxon>
        <taxon>Chlamydiia</taxon>
        <taxon>Parachlamydiales</taxon>
        <taxon>Simkaniaceae</taxon>
        <taxon>Simkania</taxon>
    </lineage>
</organism>
<dbReference type="InterPro" id="IPR050814">
    <property type="entry name" value="Myo-inositol_Transporter"/>
</dbReference>
<evidence type="ECO:0000256" key="4">
    <source>
        <dbReference type="ARBA" id="ARBA00022692"/>
    </source>
</evidence>
<comment type="caution">
    <text evidence="10">The sequence shown here is derived from an EMBL/GenBank/DDBJ whole genome shotgun (WGS) entry which is preliminary data.</text>
</comment>
<dbReference type="InterPro" id="IPR005829">
    <property type="entry name" value="Sugar_transporter_CS"/>
</dbReference>
<dbReference type="PROSITE" id="PS00216">
    <property type="entry name" value="SUGAR_TRANSPORT_1"/>
    <property type="match status" value="1"/>
</dbReference>